<dbReference type="SMART" id="SM00387">
    <property type="entry name" value="HATPase_c"/>
    <property type="match status" value="1"/>
</dbReference>
<dbReference type="InterPro" id="IPR003661">
    <property type="entry name" value="HisK_dim/P_dom"/>
</dbReference>
<evidence type="ECO:0000256" key="9">
    <source>
        <dbReference type="ARBA" id="ARBA00022840"/>
    </source>
</evidence>
<gene>
    <name evidence="15" type="ORF">C6Y40_13395</name>
</gene>
<organism evidence="15 16">
    <name type="scientific">Alteromonas alba</name>
    <dbReference type="NCBI Taxonomy" id="2079529"/>
    <lineage>
        <taxon>Bacteria</taxon>
        <taxon>Pseudomonadati</taxon>
        <taxon>Pseudomonadota</taxon>
        <taxon>Gammaproteobacteria</taxon>
        <taxon>Alteromonadales</taxon>
        <taxon>Alteromonadaceae</taxon>
        <taxon>Alteromonas/Salinimonas group</taxon>
        <taxon>Alteromonas</taxon>
    </lineage>
</organism>
<comment type="caution">
    <text evidence="15">The sequence shown here is derived from an EMBL/GenBank/DDBJ whole genome shotgun (WGS) entry which is preliminary data.</text>
</comment>
<evidence type="ECO:0000256" key="12">
    <source>
        <dbReference type="ARBA" id="ARBA00023136"/>
    </source>
</evidence>
<feature type="transmembrane region" description="Helical" evidence="13">
    <location>
        <begin position="138"/>
        <end position="161"/>
    </location>
</feature>
<evidence type="ECO:0000313" key="16">
    <source>
        <dbReference type="Proteomes" id="UP000238949"/>
    </source>
</evidence>
<feature type="domain" description="Histidine kinase" evidence="14">
    <location>
        <begin position="218"/>
        <end position="430"/>
    </location>
</feature>
<dbReference type="SUPFAM" id="SSF55874">
    <property type="entry name" value="ATPase domain of HSP90 chaperone/DNA topoisomerase II/histidine kinase"/>
    <property type="match status" value="1"/>
</dbReference>
<dbReference type="InterPro" id="IPR004358">
    <property type="entry name" value="Sig_transdc_His_kin-like_C"/>
</dbReference>
<dbReference type="GO" id="GO:0005886">
    <property type="term" value="C:plasma membrane"/>
    <property type="evidence" value="ECO:0007669"/>
    <property type="project" value="TreeGrafter"/>
</dbReference>
<dbReference type="EMBL" id="PVNP01000146">
    <property type="protein sequence ID" value="PRO73095.1"/>
    <property type="molecule type" value="Genomic_DNA"/>
</dbReference>
<dbReference type="OrthoDB" id="9809766at2"/>
<evidence type="ECO:0000256" key="6">
    <source>
        <dbReference type="ARBA" id="ARBA00022692"/>
    </source>
</evidence>
<dbReference type="SMART" id="SM00388">
    <property type="entry name" value="HisKA"/>
    <property type="match status" value="1"/>
</dbReference>
<evidence type="ECO:0000256" key="8">
    <source>
        <dbReference type="ARBA" id="ARBA00022777"/>
    </source>
</evidence>
<keyword evidence="5" id="KW-0808">Transferase</keyword>
<keyword evidence="9" id="KW-0067">ATP-binding</keyword>
<keyword evidence="6 13" id="KW-0812">Transmembrane</keyword>
<evidence type="ECO:0000256" key="11">
    <source>
        <dbReference type="ARBA" id="ARBA00023012"/>
    </source>
</evidence>
<name>A0A2S9V9V9_9ALTE</name>
<dbReference type="Pfam" id="PF02518">
    <property type="entry name" value="HATPase_c"/>
    <property type="match status" value="1"/>
</dbReference>
<dbReference type="InterPro" id="IPR036097">
    <property type="entry name" value="HisK_dim/P_sf"/>
</dbReference>
<dbReference type="PANTHER" id="PTHR45436">
    <property type="entry name" value="SENSOR HISTIDINE KINASE YKOH"/>
    <property type="match status" value="1"/>
</dbReference>
<dbReference type="Gene3D" id="1.10.287.130">
    <property type="match status" value="1"/>
</dbReference>
<keyword evidence="10 13" id="KW-1133">Transmembrane helix</keyword>
<dbReference type="InterPro" id="IPR050428">
    <property type="entry name" value="TCS_sensor_his_kinase"/>
</dbReference>
<comment type="catalytic activity">
    <reaction evidence="1">
        <text>ATP + protein L-histidine = ADP + protein N-phospho-L-histidine.</text>
        <dbReference type="EC" id="2.7.13.3"/>
    </reaction>
</comment>
<dbReference type="PANTHER" id="PTHR45436:SF14">
    <property type="entry name" value="SENSOR PROTEIN QSEC"/>
    <property type="match status" value="1"/>
</dbReference>
<dbReference type="Pfam" id="PF00512">
    <property type="entry name" value="HisKA"/>
    <property type="match status" value="1"/>
</dbReference>
<dbReference type="PROSITE" id="PS50109">
    <property type="entry name" value="HIS_KIN"/>
    <property type="match status" value="1"/>
</dbReference>
<evidence type="ECO:0000259" key="14">
    <source>
        <dbReference type="PROSITE" id="PS50109"/>
    </source>
</evidence>
<dbReference type="InterPro" id="IPR003594">
    <property type="entry name" value="HATPase_dom"/>
</dbReference>
<dbReference type="GO" id="GO:0000155">
    <property type="term" value="F:phosphorelay sensor kinase activity"/>
    <property type="evidence" value="ECO:0007669"/>
    <property type="project" value="InterPro"/>
</dbReference>
<evidence type="ECO:0000256" key="1">
    <source>
        <dbReference type="ARBA" id="ARBA00000085"/>
    </source>
</evidence>
<keyword evidence="12 13" id="KW-0472">Membrane</keyword>
<evidence type="ECO:0000256" key="13">
    <source>
        <dbReference type="SAM" id="Phobius"/>
    </source>
</evidence>
<accession>A0A2S9V9V9</accession>
<keyword evidence="7" id="KW-0547">Nucleotide-binding</keyword>
<dbReference type="Proteomes" id="UP000238949">
    <property type="component" value="Unassembled WGS sequence"/>
</dbReference>
<evidence type="ECO:0000256" key="2">
    <source>
        <dbReference type="ARBA" id="ARBA00004141"/>
    </source>
</evidence>
<dbReference type="PRINTS" id="PR00344">
    <property type="entry name" value="BCTRLSENSOR"/>
</dbReference>
<comment type="subcellular location">
    <subcellularLocation>
        <location evidence="2">Membrane</location>
        <topology evidence="2">Multi-pass membrane protein</topology>
    </subcellularLocation>
</comment>
<evidence type="ECO:0000256" key="5">
    <source>
        <dbReference type="ARBA" id="ARBA00022679"/>
    </source>
</evidence>
<evidence type="ECO:0000256" key="4">
    <source>
        <dbReference type="ARBA" id="ARBA00022553"/>
    </source>
</evidence>
<keyword evidence="11" id="KW-0902">Two-component regulatory system</keyword>
<dbReference type="RefSeq" id="WP_105935018.1">
    <property type="nucleotide sequence ID" value="NZ_PVNP01000146.1"/>
</dbReference>
<evidence type="ECO:0000313" key="15">
    <source>
        <dbReference type="EMBL" id="PRO73095.1"/>
    </source>
</evidence>
<sequence>MHSIRRTITLVLISSLILVIFSAAIHGYRAALSMSSRFMDQELTTLLYSVALSNGQQMDGFGSSELVYQIWRDGTLITDSPNQPDEPLTIGADGFSEQNFDGRRWRVYKQTLTDGTTVIVGQPLQSRVGLTDALTVSVIMPFIYAVPILALIVFISVSLGLKPLKLLSSKLSNRQGKDLSPVSLPQVPTEMQPVMDTLNTMFLRLNEAFEREQQFASNAAHELRTPLSVMKINLHNLAKERHDDAGKLQAIQQDTDRMIHVVNQILLLSRTSPEMFHLQLSKVDAFVVAQNVIADLYSKIESKQQEISLEGDSAFLMSTEFTLYTMLQNLIANASAYSPQSAAIQVTVLSQDNQVCFMVEDSGPGIAPHERTQVLKRFYRDQKDEKYKSTGSGLGLAIVGQIVTLHHGKIALDDSVLGGLKVTVSLPFEVTES</sequence>
<dbReference type="SUPFAM" id="SSF47384">
    <property type="entry name" value="Homodimeric domain of signal transducing histidine kinase"/>
    <property type="match status" value="1"/>
</dbReference>
<keyword evidence="8 15" id="KW-0418">Kinase</keyword>
<dbReference type="CDD" id="cd00075">
    <property type="entry name" value="HATPase"/>
    <property type="match status" value="1"/>
</dbReference>
<reference evidence="16" key="1">
    <citation type="journal article" date="2020" name="Int. J. Syst. Evol. Microbiol.">
        <title>Alteromonas alba sp. nov., a marine bacterium isolated from the seawater of the West Pacific Ocean.</title>
        <authorList>
            <person name="Sun C."/>
            <person name="Wu Y.-H."/>
            <person name="Xamxidin M."/>
            <person name="Cheng H."/>
            <person name="Xu X.-W."/>
        </authorList>
    </citation>
    <scope>NUCLEOTIDE SEQUENCE [LARGE SCALE GENOMIC DNA]</scope>
    <source>
        <strain evidence="16">190</strain>
    </source>
</reference>
<proteinExistence type="predicted"/>
<dbReference type="EC" id="2.7.13.3" evidence="3"/>
<dbReference type="Gene3D" id="3.30.565.10">
    <property type="entry name" value="Histidine kinase-like ATPase, C-terminal domain"/>
    <property type="match status" value="1"/>
</dbReference>
<evidence type="ECO:0000256" key="7">
    <source>
        <dbReference type="ARBA" id="ARBA00022741"/>
    </source>
</evidence>
<dbReference type="InterPro" id="IPR036890">
    <property type="entry name" value="HATPase_C_sf"/>
</dbReference>
<dbReference type="AlphaFoldDB" id="A0A2S9V9V9"/>
<evidence type="ECO:0000256" key="3">
    <source>
        <dbReference type="ARBA" id="ARBA00012438"/>
    </source>
</evidence>
<dbReference type="InterPro" id="IPR005467">
    <property type="entry name" value="His_kinase_dom"/>
</dbReference>
<evidence type="ECO:0000256" key="10">
    <source>
        <dbReference type="ARBA" id="ARBA00022989"/>
    </source>
</evidence>
<keyword evidence="16" id="KW-1185">Reference proteome</keyword>
<dbReference type="CDD" id="cd00082">
    <property type="entry name" value="HisKA"/>
    <property type="match status" value="1"/>
</dbReference>
<dbReference type="GO" id="GO:0005524">
    <property type="term" value="F:ATP binding"/>
    <property type="evidence" value="ECO:0007669"/>
    <property type="project" value="UniProtKB-KW"/>
</dbReference>
<keyword evidence="4" id="KW-0597">Phosphoprotein</keyword>
<protein>
    <recommendedName>
        <fullName evidence="3">histidine kinase</fullName>
        <ecNumber evidence="3">2.7.13.3</ecNumber>
    </recommendedName>
</protein>